<dbReference type="RefSeq" id="WP_047240132.1">
    <property type="nucleotide sequence ID" value="NZ_CP011541.1"/>
</dbReference>
<dbReference type="GO" id="GO:0016791">
    <property type="term" value="F:phosphatase activity"/>
    <property type="evidence" value="ECO:0007669"/>
    <property type="project" value="TreeGrafter"/>
</dbReference>
<accession>A0A0G3GU06</accession>
<organism evidence="1 2">
    <name type="scientific">Corynebacterium epidermidicanis</name>
    <dbReference type="NCBI Taxonomy" id="1050174"/>
    <lineage>
        <taxon>Bacteria</taxon>
        <taxon>Bacillati</taxon>
        <taxon>Actinomycetota</taxon>
        <taxon>Actinomycetes</taxon>
        <taxon>Mycobacteriales</taxon>
        <taxon>Corynebacteriaceae</taxon>
        <taxon>Corynebacterium</taxon>
    </lineage>
</organism>
<reference evidence="1 2" key="1">
    <citation type="submission" date="2015-05" db="EMBL/GenBank/DDBJ databases">
        <title>Complete genome sequence of Corynebacterium epidermidicanis DSM 45586, isolated from the skin of a dog suffering from pruritus.</title>
        <authorList>
            <person name="Ruckert C."/>
            <person name="Albersmeier A."/>
            <person name="Winkler A."/>
            <person name="Tauch A."/>
        </authorList>
    </citation>
    <scope>NUCLEOTIDE SEQUENCE [LARGE SCALE GENOMIC DNA]</scope>
    <source>
        <strain evidence="1 2">DSM 45586</strain>
    </source>
</reference>
<proteinExistence type="predicted"/>
<evidence type="ECO:0000313" key="2">
    <source>
        <dbReference type="Proteomes" id="UP000035368"/>
    </source>
</evidence>
<dbReference type="InterPro" id="IPR036412">
    <property type="entry name" value="HAD-like_sf"/>
</dbReference>
<evidence type="ECO:0000313" key="1">
    <source>
        <dbReference type="EMBL" id="AKK03048.1"/>
    </source>
</evidence>
<dbReference type="KEGG" id="cei:CEPID_05935"/>
<gene>
    <name evidence="1" type="ORF">CEPID_05935</name>
</gene>
<dbReference type="InterPro" id="IPR006357">
    <property type="entry name" value="HAD-SF_hydro_IIA"/>
</dbReference>
<dbReference type="PANTHER" id="PTHR19288">
    <property type="entry name" value="4-NITROPHENYLPHOSPHATASE-RELATED"/>
    <property type="match status" value="1"/>
</dbReference>
<dbReference type="STRING" id="1050174.CEPID_05935"/>
<dbReference type="Proteomes" id="UP000035368">
    <property type="component" value="Chromosome"/>
</dbReference>
<sequence length="328" mass="33758">MTLASTHDALLLDLDGTVWEGGRAVTHAVETLSELDLPRLYVTNNASKAPSVVAQQLNDLGLSTRDADVITSAQAAIMLCAQQIPAGAKVLVLGTESFRVLAEAAGFNVVSSADDKPVAVLHGHNPETGWAQLSEAALAIRAGARYFASNVDSTLPMERGLHIGNGSMVAAVTHATGVVPQVAGKPEPAMFHLAARSIGAKCPLAVGDRLDTDIAGGVAAGMDTLQVITGVSGHWDTIAAPPEWRATYLAADMRALHAEPADLAPHPEAGFSARMSGADIVLEGGHDGADAMAALRTVLSVAWHSDTAFSGTVVAGSPVADTAISSWR</sequence>
<dbReference type="EMBL" id="CP011541">
    <property type="protein sequence ID" value="AKK03048.1"/>
    <property type="molecule type" value="Genomic_DNA"/>
</dbReference>
<dbReference type="Pfam" id="PF13242">
    <property type="entry name" value="Hydrolase_like"/>
    <property type="match status" value="1"/>
</dbReference>
<dbReference type="SUPFAM" id="SSF56784">
    <property type="entry name" value="HAD-like"/>
    <property type="match status" value="1"/>
</dbReference>
<dbReference type="PATRIC" id="fig|1050174.4.peg.1199"/>
<dbReference type="NCBIfam" id="TIGR01460">
    <property type="entry name" value="HAD-SF-IIA"/>
    <property type="match status" value="1"/>
</dbReference>
<name>A0A0G3GU06_9CORY</name>
<dbReference type="GO" id="GO:0005737">
    <property type="term" value="C:cytoplasm"/>
    <property type="evidence" value="ECO:0007669"/>
    <property type="project" value="TreeGrafter"/>
</dbReference>
<keyword evidence="2" id="KW-1185">Reference proteome</keyword>
<dbReference type="Gene3D" id="3.40.50.1000">
    <property type="entry name" value="HAD superfamily/HAD-like"/>
    <property type="match status" value="2"/>
</dbReference>
<dbReference type="InterPro" id="IPR023214">
    <property type="entry name" value="HAD_sf"/>
</dbReference>
<dbReference type="OrthoDB" id="3400930at2"/>
<dbReference type="AlphaFoldDB" id="A0A0G3GU06"/>
<dbReference type="Pfam" id="PF13344">
    <property type="entry name" value="Hydrolase_6"/>
    <property type="match status" value="1"/>
</dbReference>
<dbReference type="PANTHER" id="PTHR19288:SF95">
    <property type="entry name" value="D-GLYCEROL 3-PHOSPHATE PHOSPHATASE"/>
    <property type="match status" value="1"/>
</dbReference>
<protein>
    <submittedName>
        <fullName evidence="1">Putative sugar phosphatase of HAD superfamily</fullName>
    </submittedName>
</protein>